<name>A0A0E2LTH1_PORGN</name>
<sequence length="40" mass="4664">MLQSQSQLQSFLAYVFLDVNRLAKNFIRIALNLGFFTELI</sequence>
<dbReference type="Proteomes" id="UP000016630">
    <property type="component" value="Unassembled WGS sequence"/>
</dbReference>
<protein>
    <submittedName>
        <fullName evidence="1">Uncharacterized protein</fullName>
    </submittedName>
</protein>
<dbReference type="AlphaFoldDB" id="A0A0E2LTH1"/>
<reference evidence="1 2" key="1">
    <citation type="submission" date="2013-06" db="EMBL/GenBank/DDBJ databases">
        <authorList>
            <person name="Weinstock G."/>
            <person name="Sodergren E."/>
            <person name="Lobos E.A."/>
            <person name="Fulton L."/>
            <person name="Fulton R."/>
            <person name="Courtney L."/>
            <person name="Fronick C."/>
            <person name="O'Laughlin M."/>
            <person name="Godfrey J."/>
            <person name="Wilson R.M."/>
            <person name="Miner T."/>
            <person name="Farmer C."/>
            <person name="Delehaunty K."/>
            <person name="Cordes M."/>
            <person name="Minx P."/>
            <person name="Tomlinson C."/>
            <person name="Chen J."/>
            <person name="Wollam A."/>
            <person name="Pepin K.H."/>
            <person name="Bhonagiri V."/>
            <person name="Zhang X."/>
            <person name="Warren W."/>
            <person name="Mitreva M."/>
            <person name="Mardis E.R."/>
            <person name="Wilson R.K."/>
        </authorList>
    </citation>
    <scope>NUCLEOTIDE SEQUENCE [LARGE SCALE GENOMIC DNA]</scope>
    <source>
        <strain evidence="1 2">F0570</strain>
    </source>
</reference>
<dbReference type="PATRIC" id="fig|1227271.3.peg.86"/>
<accession>A0A0E2LTH1</accession>
<proteinExistence type="predicted"/>
<comment type="caution">
    <text evidence="1">The sequence shown here is derived from an EMBL/GenBank/DDBJ whole genome shotgun (WGS) entry which is preliminary data.</text>
</comment>
<gene>
    <name evidence="1" type="ORF">HMPREF1555_00088</name>
</gene>
<evidence type="ECO:0000313" key="2">
    <source>
        <dbReference type="Proteomes" id="UP000016630"/>
    </source>
</evidence>
<organism evidence="1 2">
    <name type="scientific">Porphyromonas gingivalis F0570</name>
    <dbReference type="NCBI Taxonomy" id="1227271"/>
    <lineage>
        <taxon>Bacteria</taxon>
        <taxon>Pseudomonadati</taxon>
        <taxon>Bacteroidota</taxon>
        <taxon>Bacteroidia</taxon>
        <taxon>Bacteroidales</taxon>
        <taxon>Porphyromonadaceae</taxon>
        <taxon>Porphyromonas</taxon>
    </lineage>
</organism>
<evidence type="ECO:0000313" key="1">
    <source>
        <dbReference type="EMBL" id="ERJ69009.1"/>
    </source>
</evidence>
<dbReference type="EMBL" id="AWUW01000004">
    <property type="protein sequence ID" value="ERJ69009.1"/>
    <property type="molecule type" value="Genomic_DNA"/>
</dbReference>
<dbReference type="HOGENOM" id="CLU_3294107_0_0_10"/>